<dbReference type="EMBL" id="UINC01063512">
    <property type="protein sequence ID" value="SVB91223.1"/>
    <property type="molecule type" value="Genomic_DNA"/>
</dbReference>
<gene>
    <name evidence="1" type="ORF">METZ01_LOCUS244077</name>
</gene>
<name>A0A382HX79_9ZZZZ</name>
<proteinExistence type="predicted"/>
<dbReference type="InterPro" id="IPR005801">
    <property type="entry name" value="ADC_synthase"/>
</dbReference>
<dbReference type="AlphaFoldDB" id="A0A382HX79"/>
<accession>A0A382HX79</accession>
<evidence type="ECO:0000313" key="1">
    <source>
        <dbReference type="EMBL" id="SVB91223.1"/>
    </source>
</evidence>
<protein>
    <recommendedName>
        <fullName evidence="2">Chorismate-utilising enzyme C-terminal domain-containing protein</fullName>
    </recommendedName>
</protein>
<sequence length="224" mass="25368">MPNLKTIQTKNATIVSVTVNAVGVDPIGFLRHSRSEKCGLWTKADSWIAHSGSLETLSCEGYDSGEDRFGNIRSQVRNLLELTDSGSRPMRFHGGFSFDSNHEPQGVWKAFPPGLFHLPELELEGGRRQSARLRSRAVISPGSMDLEQVRQDLLDKAESVCSILREKCKNNDVMKEEIDLRGREHFDRKLWESMIEKALRHIDERLLSKVVLARTQDFIFGGFV</sequence>
<organism evidence="1">
    <name type="scientific">marine metagenome</name>
    <dbReference type="NCBI Taxonomy" id="408172"/>
    <lineage>
        <taxon>unclassified sequences</taxon>
        <taxon>metagenomes</taxon>
        <taxon>ecological metagenomes</taxon>
    </lineage>
</organism>
<evidence type="ECO:0008006" key="2">
    <source>
        <dbReference type="Google" id="ProtNLM"/>
    </source>
</evidence>
<dbReference type="SUPFAM" id="SSF56322">
    <property type="entry name" value="ADC synthase"/>
    <property type="match status" value="1"/>
</dbReference>
<dbReference type="Gene3D" id="3.60.120.10">
    <property type="entry name" value="Anthranilate synthase"/>
    <property type="match status" value="1"/>
</dbReference>
<feature type="non-terminal residue" evidence="1">
    <location>
        <position position="224"/>
    </location>
</feature>
<reference evidence="1" key="1">
    <citation type="submission" date="2018-05" db="EMBL/GenBank/DDBJ databases">
        <authorList>
            <person name="Lanie J.A."/>
            <person name="Ng W.-L."/>
            <person name="Kazmierczak K.M."/>
            <person name="Andrzejewski T.M."/>
            <person name="Davidsen T.M."/>
            <person name="Wayne K.J."/>
            <person name="Tettelin H."/>
            <person name="Glass J.I."/>
            <person name="Rusch D."/>
            <person name="Podicherti R."/>
            <person name="Tsui H.-C.T."/>
            <person name="Winkler M.E."/>
        </authorList>
    </citation>
    <scope>NUCLEOTIDE SEQUENCE</scope>
</reference>
<feature type="non-terminal residue" evidence="1">
    <location>
        <position position="1"/>
    </location>
</feature>